<dbReference type="Pfam" id="PF03941">
    <property type="entry name" value="INCENP_ARK-bind"/>
    <property type="match status" value="1"/>
</dbReference>
<comment type="similarity">
    <text evidence="3">Belongs to the INCENP family.</text>
</comment>
<evidence type="ECO:0000256" key="6">
    <source>
        <dbReference type="ARBA" id="ARBA00023212"/>
    </source>
</evidence>
<protein>
    <submittedName>
        <fullName evidence="10">Inner centromere</fullName>
    </submittedName>
</protein>
<evidence type="ECO:0000256" key="3">
    <source>
        <dbReference type="ARBA" id="ARBA00010042"/>
    </source>
</evidence>
<keyword evidence="4" id="KW-0963">Cytoplasm</keyword>
<gene>
    <name evidence="10" type="ORF">BpHYR1_039850</name>
</gene>
<feature type="region of interest" description="Disordered" evidence="8">
    <location>
        <begin position="200"/>
        <end position="221"/>
    </location>
</feature>
<evidence type="ECO:0000313" key="10">
    <source>
        <dbReference type="EMBL" id="RNA02982.1"/>
    </source>
</evidence>
<name>A0A3M7PUX1_BRAPC</name>
<feature type="region of interest" description="Disordered" evidence="8">
    <location>
        <begin position="536"/>
        <end position="558"/>
    </location>
</feature>
<evidence type="ECO:0000256" key="7">
    <source>
        <dbReference type="ARBA" id="ARBA00023242"/>
    </source>
</evidence>
<dbReference type="Proteomes" id="UP000276133">
    <property type="component" value="Unassembled WGS sequence"/>
</dbReference>
<evidence type="ECO:0000313" key="11">
    <source>
        <dbReference type="Proteomes" id="UP000276133"/>
    </source>
</evidence>
<evidence type="ECO:0000256" key="5">
    <source>
        <dbReference type="ARBA" id="ARBA00022829"/>
    </source>
</evidence>
<dbReference type="GO" id="GO:0007059">
    <property type="term" value="P:chromosome segregation"/>
    <property type="evidence" value="ECO:0007669"/>
    <property type="project" value="UniProtKB-KW"/>
</dbReference>
<evidence type="ECO:0000259" key="9">
    <source>
        <dbReference type="Pfam" id="PF03941"/>
    </source>
</evidence>
<feature type="region of interest" description="Disordered" evidence="8">
    <location>
        <begin position="418"/>
        <end position="445"/>
    </location>
</feature>
<evidence type="ECO:0000256" key="1">
    <source>
        <dbReference type="ARBA" id="ARBA00004123"/>
    </source>
</evidence>
<evidence type="ECO:0000256" key="8">
    <source>
        <dbReference type="SAM" id="MobiDB-lite"/>
    </source>
</evidence>
<comment type="caution">
    <text evidence="10">The sequence shown here is derived from an EMBL/GenBank/DDBJ whole genome shotgun (WGS) entry which is preliminary data.</text>
</comment>
<dbReference type="EMBL" id="REGN01008687">
    <property type="protein sequence ID" value="RNA02982.1"/>
    <property type="molecule type" value="Genomic_DNA"/>
</dbReference>
<reference evidence="10 11" key="1">
    <citation type="journal article" date="2018" name="Sci. Rep.">
        <title>Genomic signatures of local adaptation to the degree of environmental predictability in rotifers.</title>
        <authorList>
            <person name="Franch-Gras L."/>
            <person name="Hahn C."/>
            <person name="Garcia-Roger E.M."/>
            <person name="Carmona M.J."/>
            <person name="Serra M."/>
            <person name="Gomez A."/>
        </authorList>
    </citation>
    <scope>NUCLEOTIDE SEQUENCE [LARGE SCALE GENOMIC DNA]</scope>
    <source>
        <strain evidence="10">HYR1</strain>
    </source>
</reference>
<dbReference type="PANTHER" id="PTHR13142:SF1">
    <property type="entry name" value="INNER CENTROMERE PROTEIN"/>
    <property type="match status" value="1"/>
</dbReference>
<dbReference type="InterPro" id="IPR005635">
    <property type="entry name" value="Inner_centromere_prot_ARK-bd"/>
</dbReference>
<dbReference type="GO" id="GO:0005819">
    <property type="term" value="C:spindle"/>
    <property type="evidence" value="ECO:0007669"/>
    <property type="project" value="UniProtKB-SubCell"/>
</dbReference>
<sequence length="632" mass="72785">MEENGIKLNSKNEFATNFFENYTKETKRLETCIVSSYDELWQKFLTLVDQKYSHLCRVTQIEKPIKDCEKKNFTANKVDKKFEKLIESFEHVNTNEKSSQIKSVFRSEQKNKTFSKPNELTNTVKAKKNLHFVTKANQSNEPQLKMHPPLASSSILVPRESEIKYSSPKGPSKNLINDFSKNLNNSGKVKQIVKMVEDRMKDSGKQTASKASKLIKSNSQIQSKEKIGARLSNNFKKKAGPIEQKKIRNSISIQEQKRKSLRKVNAILKHINEDDVHDKKDLAKKITADSRFKPPAQLASTRSLRANIQKVAGINAGAKADLKPTTVSVNNLYNLKTKEKSNFAKFLQRNTPVKLSRAELLAKEKREQERLNEREKLVHEKVEIAKKKREERMKKIADLKHKNEIDIQKRQDEINAAKAVDSNEFKKKMNESDKKSHESEKSKELTKQAIKLPETMTGIVKNSPFQKFDKQTSNKENKINNDLIPQIKSVASFTKHDHIKPFTQCVNPEKKNILKQINNLGEKKEPVYEDYGIQDLHSSDETDDDEEPTKPIPNWAKDPGLTKIAKNQAYRFINFTKLFKKSAQINIDLGEIFEKKRKNFYQRSSSAIWNSSPIWNTSGIHGNESFMQTHKN</sequence>
<keyword evidence="11" id="KW-1185">Reference proteome</keyword>
<evidence type="ECO:0000256" key="4">
    <source>
        <dbReference type="ARBA" id="ARBA00022490"/>
    </source>
</evidence>
<proteinExistence type="inferred from homology"/>
<accession>A0A3M7PUX1</accession>
<dbReference type="OrthoDB" id="5986517at2759"/>
<dbReference type="PANTHER" id="PTHR13142">
    <property type="entry name" value="INNER CENTROMERE PROTEIN"/>
    <property type="match status" value="1"/>
</dbReference>
<feature type="domain" description="Inner centromere protein ARK-binding" evidence="9">
    <location>
        <begin position="535"/>
        <end position="593"/>
    </location>
</feature>
<keyword evidence="6" id="KW-0206">Cytoskeleton</keyword>
<dbReference type="STRING" id="10195.A0A3M7PUX1"/>
<evidence type="ECO:0000256" key="2">
    <source>
        <dbReference type="ARBA" id="ARBA00004186"/>
    </source>
</evidence>
<dbReference type="GO" id="GO:0005634">
    <property type="term" value="C:nucleus"/>
    <property type="evidence" value="ECO:0007669"/>
    <property type="project" value="UniProtKB-SubCell"/>
</dbReference>
<organism evidence="10 11">
    <name type="scientific">Brachionus plicatilis</name>
    <name type="common">Marine rotifer</name>
    <name type="synonym">Brachionus muelleri</name>
    <dbReference type="NCBI Taxonomy" id="10195"/>
    <lineage>
        <taxon>Eukaryota</taxon>
        <taxon>Metazoa</taxon>
        <taxon>Spiralia</taxon>
        <taxon>Gnathifera</taxon>
        <taxon>Rotifera</taxon>
        <taxon>Eurotatoria</taxon>
        <taxon>Monogononta</taxon>
        <taxon>Pseudotrocha</taxon>
        <taxon>Ploima</taxon>
        <taxon>Brachionidae</taxon>
        <taxon>Brachionus</taxon>
    </lineage>
</organism>
<feature type="compositionally biased region" description="Polar residues" evidence="8">
    <location>
        <begin position="205"/>
        <end position="221"/>
    </location>
</feature>
<keyword evidence="7" id="KW-0539">Nucleus</keyword>
<dbReference type="AlphaFoldDB" id="A0A3M7PUX1"/>
<comment type="subcellular location">
    <subcellularLocation>
        <location evidence="2">Cytoplasm</location>
        <location evidence="2">Cytoskeleton</location>
        <location evidence="2">Spindle</location>
    </subcellularLocation>
    <subcellularLocation>
        <location evidence="1">Nucleus</location>
    </subcellularLocation>
</comment>
<keyword evidence="5" id="KW-0159">Chromosome partition</keyword>